<dbReference type="STRING" id="416591.Tlet_1859"/>
<dbReference type="eggNOG" id="COG1168">
    <property type="taxonomic scope" value="Bacteria"/>
</dbReference>
<organism evidence="7 8">
    <name type="scientific">Pseudothermotoga lettingae (strain ATCC BAA-301 / DSM 14385 / NBRC 107922 / TMO)</name>
    <name type="common">Thermotoga lettingae</name>
    <dbReference type="NCBI Taxonomy" id="416591"/>
    <lineage>
        <taxon>Bacteria</taxon>
        <taxon>Thermotogati</taxon>
        <taxon>Thermotogota</taxon>
        <taxon>Thermotogae</taxon>
        <taxon>Thermotogales</taxon>
        <taxon>Thermotogaceae</taxon>
        <taxon>Pseudothermotoga</taxon>
    </lineage>
</organism>
<dbReference type="EMBL" id="CP000812">
    <property type="protein sequence ID" value="ABV34413.1"/>
    <property type="molecule type" value="Genomic_DNA"/>
</dbReference>
<gene>
    <name evidence="7" type="ordered locus">Tlet_1859</name>
</gene>
<reference evidence="7 8" key="2">
    <citation type="journal article" date="2009" name="Proc. Natl. Acad. Sci. U.S.A.">
        <title>On the chimeric nature, thermophilic origin, and phylogenetic placement of the Thermotogales.</title>
        <authorList>
            <person name="Zhaxybayeva O."/>
            <person name="Swithers K.S."/>
            <person name="Lapierre P."/>
            <person name="Fournier G.P."/>
            <person name="Bickhart D.M."/>
            <person name="DeBoy R.T."/>
            <person name="Nelson K.E."/>
            <person name="Nesbo C.L."/>
            <person name="Doolittle W.F."/>
            <person name="Gogarten J.P."/>
            <person name="Noll K.M."/>
        </authorList>
    </citation>
    <scope>NUCLEOTIDE SEQUENCE [LARGE SCALE GENOMIC DNA]</scope>
    <source>
        <strain evidence="8">ATCC BAA-301 / DSM 14385 / NBRC 107922 / TMO</strain>
    </source>
</reference>
<evidence type="ECO:0000259" key="6">
    <source>
        <dbReference type="Pfam" id="PF00155"/>
    </source>
</evidence>
<keyword evidence="3" id="KW-0663">Pyridoxal phosphate</keyword>
<dbReference type="PANTHER" id="PTHR43525:SF1">
    <property type="entry name" value="PROTEIN MALY"/>
    <property type="match status" value="1"/>
</dbReference>
<dbReference type="InterPro" id="IPR015424">
    <property type="entry name" value="PyrdxlP-dep_Trfase"/>
</dbReference>
<accession>A8F8C9</accession>
<keyword evidence="7" id="KW-0032">Aminotransferase</keyword>
<keyword evidence="8" id="KW-1185">Reference proteome</keyword>
<dbReference type="PANTHER" id="PTHR43525">
    <property type="entry name" value="PROTEIN MALY"/>
    <property type="match status" value="1"/>
</dbReference>
<reference evidence="7 8" key="1">
    <citation type="submission" date="2007-08" db="EMBL/GenBank/DDBJ databases">
        <title>Complete sequence of Thermotoga lettingae TMO.</title>
        <authorList>
            <consortium name="US DOE Joint Genome Institute"/>
            <person name="Copeland A."/>
            <person name="Lucas S."/>
            <person name="Lapidus A."/>
            <person name="Barry K."/>
            <person name="Glavina del Rio T."/>
            <person name="Dalin E."/>
            <person name="Tice H."/>
            <person name="Pitluck S."/>
            <person name="Foster B."/>
            <person name="Bruce D."/>
            <person name="Schmutz J."/>
            <person name="Larimer F."/>
            <person name="Land M."/>
            <person name="Hauser L."/>
            <person name="Kyrpides N."/>
            <person name="Mikhailova N."/>
            <person name="Nelson K."/>
            <person name="Gogarten J.P."/>
            <person name="Noll K."/>
            <person name="Richardson P."/>
        </authorList>
    </citation>
    <scope>NUCLEOTIDE SEQUENCE [LARGE SCALE GENOMIC DNA]</scope>
    <source>
        <strain evidence="8">ATCC BAA-301 / DSM 14385 / NBRC 107922 / TMO</strain>
    </source>
</reference>
<evidence type="ECO:0000313" key="7">
    <source>
        <dbReference type="EMBL" id="ABV34413.1"/>
    </source>
</evidence>
<dbReference type="GO" id="GO:0047804">
    <property type="term" value="F:cysteine-S-conjugate beta-lyase activity"/>
    <property type="evidence" value="ECO:0007669"/>
    <property type="project" value="UniProtKB-EC"/>
</dbReference>
<dbReference type="InterPro" id="IPR004839">
    <property type="entry name" value="Aminotransferase_I/II_large"/>
</dbReference>
<sequence>MIRMKFAGGDKMSLSFVDRSGWNSIKYDSIYRKYGKDVIPAWIADMDVATAPEIIEEFYKRVSHGAFGYTFRSEEYYSSIVNWYRSRYNFELQADWIVDGIGVIPMISILVNALTDPGDKIIIQPPVYPPFFSIIRKNNRTLVENRLVKTDSGYVMDIEHLKRVVDSRTKAIILCNPHNPVGRAWTLNELSELYKIAIDRNLIIISDEIHGDIIYSPDRFTTILKAGLPNVIVLNSPGKTFNMPGLNNSYGIIPDENLRKRYLEFVSRYEIGSSNIFGITGLQIAYSKGSAWVDKLLEHLLKNRNVAYEFLRGNCPLIDVNLPQATFLMWLDCHKLNLQDPQRFFLEKARVYMNNGKDFGDPHSIRLNFACSTETLIEILSRIKKAYDSAL</sequence>
<keyword evidence="4" id="KW-0456">Lyase</keyword>
<name>A8F8C9_PSELT</name>
<evidence type="ECO:0000256" key="5">
    <source>
        <dbReference type="ARBA" id="ARBA00037974"/>
    </source>
</evidence>
<feature type="domain" description="Aminotransferase class I/classII large" evidence="6">
    <location>
        <begin position="72"/>
        <end position="383"/>
    </location>
</feature>
<dbReference type="CDD" id="cd00609">
    <property type="entry name" value="AAT_like"/>
    <property type="match status" value="1"/>
</dbReference>
<dbReference type="InterPro" id="IPR015422">
    <property type="entry name" value="PyrdxlP-dep_Trfase_small"/>
</dbReference>
<dbReference type="SUPFAM" id="SSF53383">
    <property type="entry name" value="PLP-dependent transferases"/>
    <property type="match status" value="1"/>
</dbReference>
<proteinExistence type="inferred from homology"/>
<evidence type="ECO:0000256" key="4">
    <source>
        <dbReference type="ARBA" id="ARBA00023239"/>
    </source>
</evidence>
<dbReference type="GO" id="GO:0030170">
    <property type="term" value="F:pyridoxal phosphate binding"/>
    <property type="evidence" value="ECO:0007669"/>
    <property type="project" value="InterPro"/>
</dbReference>
<dbReference type="InterPro" id="IPR051798">
    <property type="entry name" value="Class-II_PLP-Dep_Aminotrans"/>
</dbReference>
<evidence type="ECO:0000256" key="3">
    <source>
        <dbReference type="ARBA" id="ARBA00022898"/>
    </source>
</evidence>
<dbReference type="InterPro" id="IPR027619">
    <property type="entry name" value="C-S_lyase_PatB-like"/>
</dbReference>
<keyword evidence="7" id="KW-0808">Transferase</keyword>
<dbReference type="AlphaFoldDB" id="A8F8C9"/>
<dbReference type="HOGENOM" id="CLU_017584_15_0_0"/>
<dbReference type="GO" id="GO:0008483">
    <property type="term" value="F:transaminase activity"/>
    <property type="evidence" value="ECO:0007669"/>
    <property type="project" value="UniProtKB-KW"/>
</dbReference>
<comment type="similarity">
    <text evidence="5">Belongs to the class-II pyridoxal-phosphate-dependent aminotransferase family. MalY/PatB cystathionine beta-lyase subfamily.</text>
</comment>
<dbReference type="InterPro" id="IPR015421">
    <property type="entry name" value="PyrdxlP-dep_Trfase_major"/>
</dbReference>
<evidence type="ECO:0000256" key="1">
    <source>
        <dbReference type="ARBA" id="ARBA00001933"/>
    </source>
</evidence>
<dbReference type="EC" id="4.4.1.13" evidence="2"/>
<dbReference type="Proteomes" id="UP000002016">
    <property type="component" value="Chromosome"/>
</dbReference>
<evidence type="ECO:0000313" key="8">
    <source>
        <dbReference type="Proteomes" id="UP000002016"/>
    </source>
</evidence>
<dbReference type="Gene3D" id="3.40.640.10">
    <property type="entry name" value="Type I PLP-dependent aspartate aminotransferase-like (Major domain)"/>
    <property type="match status" value="1"/>
</dbReference>
<comment type="cofactor">
    <cofactor evidence="1">
        <name>pyridoxal 5'-phosphate</name>
        <dbReference type="ChEBI" id="CHEBI:597326"/>
    </cofactor>
</comment>
<dbReference type="Gene3D" id="3.90.1150.10">
    <property type="entry name" value="Aspartate Aminotransferase, domain 1"/>
    <property type="match status" value="1"/>
</dbReference>
<protein>
    <recommendedName>
        <fullName evidence="2">cysteine-S-conjugate beta-lyase</fullName>
        <ecNumber evidence="2">4.4.1.13</ecNumber>
    </recommendedName>
</protein>
<dbReference type="Pfam" id="PF00155">
    <property type="entry name" value="Aminotran_1_2"/>
    <property type="match status" value="1"/>
</dbReference>
<evidence type="ECO:0000256" key="2">
    <source>
        <dbReference type="ARBA" id="ARBA00012224"/>
    </source>
</evidence>
<dbReference type="KEGG" id="tle:Tlet_1859"/>
<dbReference type="NCBIfam" id="TIGR04350">
    <property type="entry name" value="C_S_lyase_PatB"/>
    <property type="match status" value="1"/>
</dbReference>